<accession>A0A411WSG5</accession>
<evidence type="ECO:0000256" key="1">
    <source>
        <dbReference type="SAM" id="Phobius"/>
    </source>
</evidence>
<protein>
    <submittedName>
        <fullName evidence="2">Uncharacterized protein</fullName>
    </submittedName>
</protein>
<dbReference type="EMBL" id="BMWV01000006">
    <property type="protein sequence ID" value="GGY46187.1"/>
    <property type="molecule type" value="Genomic_DNA"/>
</dbReference>
<evidence type="ECO:0000313" key="3">
    <source>
        <dbReference type="EMBL" id="QBH99613.1"/>
    </source>
</evidence>
<proteinExistence type="predicted"/>
<dbReference type="AlphaFoldDB" id="A0A411WSG5"/>
<dbReference type="Proteomes" id="UP000292307">
    <property type="component" value="Chromosome"/>
</dbReference>
<keyword evidence="1" id="KW-1133">Transmembrane helix</keyword>
<dbReference type="RefSeq" id="WP_131143767.1">
    <property type="nucleotide sequence ID" value="NZ_BMWV01000006.1"/>
</dbReference>
<sequence length="66" mass="7467">MRALLWRTCSRVAGVVFPVSTVALFFTPQKSEWELALSATALTAGGAWIYARGRPRRIMARAMRRR</sequence>
<keyword evidence="1" id="KW-0472">Membrane</keyword>
<dbReference type="EMBL" id="CP036401">
    <property type="protein sequence ID" value="QBH99613.1"/>
    <property type="molecule type" value="Genomic_DNA"/>
</dbReference>
<keyword evidence="1" id="KW-0812">Transmembrane</keyword>
<feature type="transmembrane region" description="Helical" evidence="1">
    <location>
        <begin position="12"/>
        <end position="29"/>
    </location>
</feature>
<reference evidence="2" key="1">
    <citation type="journal article" date="2014" name="Int. J. Syst. Evol. Microbiol.">
        <title>Complete genome sequence of Corynebacterium casei LMG S-19264T (=DSM 44701T), isolated from a smear-ripened cheese.</title>
        <authorList>
            <consortium name="US DOE Joint Genome Institute (JGI-PGF)"/>
            <person name="Walter F."/>
            <person name="Albersmeier A."/>
            <person name="Kalinowski J."/>
            <person name="Ruckert C."/>
        </authorList>
    </citation>
    <scope>NUCLEOTIDE SEQUENCE</scope>
    <source>
        <strain evidence="2">KCTC 12343</strain>
    </source>
</reference>
<dbReference type="Proteomes" id="UP000628442">
    <property type="component" value="Unassembled WGS sequence"/>
</dbReference>
<reference evidence="3 4" key="2">
    <citation type="submission" date="2019-02" db="EMBL/GenBank/DDBJ databases">
        <title>Draft Genome Sequences of Six Type Strains of the Genus Massilia.</title>
        <authorList>
            <person name="Miess H."/>
            <person name="Frediansyhah A."/>
            <person name="Gross H."/>
        </authorList>
    </citation>
    <scope>NUCLEOTIDE SEQUENCE [LARGE SCALE GENOMIC DNA]</scope>
    <source>
        <strain evidence="3 4">DSM 17472</strain>
    </source>
</reference>
<evidence type="ECO:0000313" key="5">
    <source>
        <dbReference type="Proteomes" id="UP000628442"/>
    </source>
</evidence>
<evidence type="ECO:0000313" key="2">
    <source>
        <dbReference type="EMBL" id="GGY46187.1"/>
    </source>
</evidence>
<gene>
    <name evidence="3" type="ORF">EYF70_01200</name>
    <name evidence="2" type="ORF">GCM10007387_30420</name>
</gene>
<evidence type="ECO:0000313" key="4">
    <source>
        <dbReference type="Proteomes" id="UP000292307"/>
    </source>
</evidence>
<name>A0A411WSG5_9BURK</name>
<reference evidence="2" key="3">
    <citation type="submission" date="2022-12" db="EMBL/GenBank/DDBJ databases">
        <authorList>
            <person name="Sun Q."/>
            <person name="Kim S."/>
        </authorList>
    </citation>
    <scope>NUCLEOTIDE SEQUENCE</scope>
    <source>
        <strain evidence="2">KCTC 12343</strain>
    </source>
</reference>
<organism evidence="2 5">
    <name type="scientific">Pseudoduganella albidiflava</name>
    <dbReference type="NCBI Taxonomy" id="321983"/>
    <lineage>
        <taxon>Bacteria</taxon>
        <taxon>Pseudomonadati</taxon>
        <taxon>Pseudomonadota</taxon>
        <taxon>Betaproteobacteria</taxon>
        <taxon>Burkholderiales</taxon>
        <taxon>Oxalobacteraceae</taxon>
        <taxon>Telluria group</taxon>
        <taxon>Pseudoduganella</taxon>
    </lineage>
</organism>
<keyword evidence="4" id="KW-1185">Reference proteome</keyword>
<feature type="transmembrane region" description="Helical" evidence="1">
    <location>
        <begin position="35"/>
        <end position="51"/>
    </location>
</feature>